<evidence type="ECO:0000256" key="1">
    <source>
        <dbReference type="ARBA" id="ARBA00004236"/>
    </source>
</evidence>
<dbReference type="Proteomes" id="UP000015453">
    <property type="component" value="Unassembled WGS sequence"/>
</dbReference>
<dbReference type="PANTHER" id="PTHR35129:SF5">
    <property type="entry name" value="GUANINE NUCLEOTIDE-BINDING PROTEIN SUBUNIT GAMMA 2"/>
    <property type="match status" value="1"/>
</dbReference>
<dbReference type="GO" id="GO:0005886">
    <property type="term" value="C:plasma membrane"/>
    <property type="evidence" value="ECO:0007669"/>
    <property type="project" value="UniProtKB-SubCell"/>
</dbReference>
<dbReference type="InterPro" id="IPR045878">
    <property type="entry name" value="GG1/2"/>
</dbReference>
<name>S8D487_9LAMI</name>
<evidence type="ECO:0000313" key="5">
    <source>
        <dbReference type="EMBL" id="EPS74549.1"/>
    </source>
</evidence>
<feature type="non-terminal residue" evidence="5">
    <location>
        <position position="1"/>
    </location>
</feature>
<protein>
    <recommendedName>
        <fullName evidence="7">G protein gamma domain-containing protein</fullName>
    </recommendedName>
</protein>
<evidence type="ECO:0000256" key="2">
    <source>
        <dbReference type="ARBA" id="ARBA00022475"/>
    </source>
</evidence>
<evidence type="ECO:0000313" key="6">
    <source>
        <dbReference type="Proteomes" id="UP000015453"/>
    </source>
</evidence>
<evidence type="ECO:0000256" key="4">
    <source>
        <dbReference type="ARBA" id="ARBA00023224"/>
    </source>
</evidence>
<dbReference type="EMBL" id="AUSU01000052">
    <property type="protein sequence ID" value="EPS74549.1"/>
    <property type="molecule type" value="Genomic_DNA"/>
</dbReference>
<evidence type="ECO:0008006" key="7">
    <source>
        <dbReference type="Google" id="ProtNLM"/>
    </source>
</evidence>
<dbReference type="AlphaFoldDB" id="S8D487"/>
<comment type="subcellular location">
    <subcellularLocation>
        <location evidence="1">Cell membrane</location>
    </subcellularLocation>
</comment>
<dbReference type="PANTHER" id="PTHR35129">
    <property type="entry name" value="GUANINE NUCLEOTIDE-BINDING PROTEIN SUBUNIT GAMMA 1"/>
    <property type="match status" value="1"/>
</dbReference>
<keyword evidence="2" id="KW-1003">Cell membrane</keyword>
<gene>
    <name evidence="5" type="ORF">M569_00212</name>
</gene>
<keyword evidence="4" id="KW-0807">Transducer</keyword>
<sequence>GIIGKHRLTAAISHFNQQIQFIQEELAELDSVDSVNTVCEELVSSMDKLPDALLPVTRGPADVAWDKWFQGAKTPRRKRWI</sequence>
<dbReference type="OrthoDB" id="776094at2759"/>
<dbReference type="GO" id="GO:0007165">
    <property type="term" value="P:signal transduction"/>
    <property type="evidence" value="ECO:0007669"/>
    <property type="project" value="UniProtKB-KW"/>
</dbReference>
<keyword evidence="6" id="KW-1185">Reference proteome</keyword>
<reference evidence="5 6" key="1">
    <citation type="journal article" date="2013" name="BMC Genomics">
        <title>The miniature genome of a carnivorous plant Genlisea aurea contains a low number of genes and short non-coding sequences.</title>
        <authorList>
            <person name="Leushkin E.V."/>
            <person name="Sutormin R.A."/>
            <person name="Nabieva E.R."/>
            <person name="Penin A.A."/>
            <person name="Kondrashov A.S."/>
            <person name="Logacheva M.D."/>
        </authorList>
    </citation>
    <scope>NUCLEOTIDE SEQUENCE [LARGE SCALE GENOMIC DNA]</scope>
</reference>
<comment type="caution">
    <text evidence="5">The sequence shown here is derived from an EMBL/GenBank/DDBJ whole genome shotgun (WGS) entry which is preliminary data.</text>
</comment>
<proteinExistence type="predicted"/>
<organism evidence="5 6">
    <name type="scientific">Genlisea aurea</name>
    <dbReference type="NCBI Taxonomy" id="192259"/>
    <lineage>
        <taxon>Eukaryota</taxon>
        <taxon>Viridiplantae</taxon>
        <taxon>Streptophyta</taxon>
        <taxon>Embryophyta</taxon>
        <taxon>Tracheophyta</taxon>
        <taxon>Spermatophyta</taxon>
        <taxon>Magnoliopsida</taxon>
        <taxon>eudicotyledons</taxon>
        <taxon>Gunneridae</taxon>
        <taxon>Pentapetalae</taxon>
        <taxon>asterids</taxon>
        <taxon>lamiids</taxon>
        <taxon>Lamiales</taxon>
        <taxon>Lentibulariaceae</taxon>
        <taxon>Genlisea</taxon>
    </lineage>
</organism>
<evidence type="ECO:0000256" key="3">
    <source>
        <dbReference type="ARBA" id="ARBA00023136"/>
    </source>
</evidence>
<accession>S8D487</accession>
<keyword evidence="3" id="KW-0472">Membrane</keyword>